<dbReference type="Pfam" id="PF04411">
    <property type="entry name" value="PDDEXK_7"/>
    <property type="match status" value="1"/>
</dbReference>
<dbReference type="Pfam" id="PF09823">
    <property type="entry name" value="DUF2357"/>
    <property type="match status" value="1"/>
</dbReference>
<dbReference type="EMBL" id="JBHSMI010000028">
    <property type="protein sequence ID" value="MFC5404668.1"/>
    <property type="molecule type" value="Genomic_DNA"/>
</dbReference>
<evidence type="ECO:0000313" key="3">
    <source>
        <dbReference type="Proteomes" id="UP001596113"/>
    </source>
</evidence>
<evidence type="ECO:0000259" key="1">
    <source>
        <dbReference type="Pfam" id="PF09823"/>
    </source>
</evidence>
<comment type="caution">
    <text evidence="2">The sequence shown here is derived from an EMBL/GenBank/DDBJ whole genome shotgun (WGS) entry which is preliminary data.</text>
</comment>
<gene>
    <name evidence="2" type="ORF">ACFPOF_18175</name>
</gene>
<sequence length="809" mass="94793">MDSLRTGSLNRPVELLRIETNRFNLYLQGKPFHPTVETLRLHRKEDSTWADARLHYQGLSSSLEMISTKLFSPEEQKLVPWQLGDTCLPLFYETQSYELIVEMEPDTPITFYHDNVHLRDSVLPKGSRLLSGVLNFQNEVGFTELELRLHGAPLFRLQLEIFPSKMDYKQDYQAILQDVNDQVYNLSFDFMRKTFHLTGLKETRNQSLTEFFAILQHVFQQLVQTVDRMQSTPHHRLSMENRLVESARVKKAGRENVTFLAKRPHLLAPDSRHGLLQIDGRGYTPTHVLETKRYVDYDTPENRFVRWVLVRVQTKLRNLKLQLGKKERSPDPYLLKKLARMQTEIQRLLKLDFLQVGDMRQMTISLVLQMAPGYRDVYKFYLMLMKGLAIQNDLFRLSMKDLAQLYEYWCFLKIHELLSRKYELVKQDVIKLNRGGLFVKLERGNASKMVYRHPQNGEEFVLYYNALPSGDGSRTIGQQPDNVLTLKKRDSAVEYKYIFDAKYRINPAYEGTPYREKYKIPGPQEEDINTMHRYRDAIVVGSGADGKELERSMFGAYVLFPYADEEKYREHHFYKSIELVNVGAFPFLPNSTSLLEAFLDEIILDSPEKAYERSTRPRGTQEYYTDKLAGRTVLVGALSHEDQFRDLKRYGFYHVPLQHFTNHGTLSQLEYVAIYQSIKRFGRDQAGIAFYGRVKTWQVLPRREITEIPSRRGATNELYVKLTVEEWVERDERIVPGGHGVKNILLTSKYIFDRATEVAELRLETEDQLRDWREKRRQGKISVKWDDYHLDRATRLERLELGDEGGGEA</sequence>
<keyword evidence="3" id="KW-1185">Reference proteome</keyword>
<dbReference type="InterPro" id="IPR018633">
    <property type="entry name" value="DUF2357"/>
</dbReference>
<organism evidence="2 3">
    <name type="scientific">Cohnella soli</name>
    <dbReference type="NCBI Taxonomy" id="425005"/>
    <lineage>
        <taxon>Bacteria</taxon>
        <taxon>Bacillati</taxon>
        <taxon>Bacillota</taxon>
        <taxon>Bacilli</taxon>
        <taxon>Bacillales</taxon>
        <taxon>Paenibacillaceae</taxon>
        <taxon>Cohnella</taxon>
    </lineage>
</organism>
<accession>A0ABW0HUR4</accession>
<feature type="domain" description="DUF2357" evidence="1">
    <location>
        <begin position="132"/>
        <end position="381"/>
    </location>
</feature>
<dbReference type="InterPro" id="IPR007505">
    <property type="entry name" value="PDDEXK_7"/>
</dbReference>
<evidence type="ECO:0000313" key="2">
    <source>
        <dbReference type="EMBL" id="MFC5404668.1"/>
    </source>
</evidence>
<proteinExistence type="predicted"/>
<name>A0ABW0HUR4_9BACL</name>
<dbReference type="Proteomes" id="UP001596113">
    <property type="component" value="Unassembled WGS sequence"/>
</dbReference>
<protein>
    <submittedName>
        <fullName evidence="2">DUF2357 domain-containing protein</fullName>
    </submittedName>
</protein>
<dbReference type="RefSeq" id="WP_378135167.1">
    <property type="nucleotide sequence ID" value="NZ_JBHSMI010000028.1"/>
</dbReference>
<reference evidence="3" key="1">
    <citation type="journal article" date="2019" name="Int. J. Syst. Evol. Microbiol.">
        <title>The Global Catalogue of Microorganisms (GCM) 10K type strain sequencing project: providing services to taxonomists for standard genome sequencing and annotation.</title>
        <authorList>
            <consortium name="The Broad Institute Genomics Platform"/>
            <consortium name="The Broad Institute Genome Sequencing Center for Infectious Disease"/>
            <person name="Wu L."/>
            <person name="Ma J."/>
        </authorList>
    </citation>
    <scope>NUCLEOTIDE SEQUENCE [LARGE SCALE GENOMIC DNA]</scope>
    <source>
        <strain evidence="3">CGMCC 1.18575</strain>
    </source>
</reference>